<feature type="transmembrane region" description="Helical" evidence="1">
    <location>
        <begin position="69"/>
        <end position="88"/>
    </location>
</feature>
<sequence length="121" mass="12240">MNDTLTIALTGLSLLVAVVALVYVVLDRPTDGVLLGLLGLLEGGLLVQAVGGVVALVGEGHDDVNAAVFVGYLLGALLFVPAAAVWALGERSRAGTAVVVVLGLVVPVLLLRMSQVWDAGA</sequence>
<proteinExistence type="predicted"/>
<protein>
    <recommendedName>
        <fullName evidence="4">Integral membrane protein</fullName>
    </recommendedName>
</protein>
<keyword evidence="1" id="KW-1133">Transmembrane helix</keyword>
<reference evidence="3" key="1">
    <citation type="journal article" date="2019" name="Int. J. Syst. Evol. Microbiol.">
        <title>The Global Catalogue of Microorganisms (GCM) 10K type strain sequencing project: providing services to taxonomists for standard genome sequencing and annotation.</title>
        <authorList>
            <consortium name="The Broad Institute Genomics Platform"/>
            <consortium name="The Broad Institute Genome Sequencing Center for Infectious Disease"/>
            <person name="Wu L."/>
            <person name="Ma J."/>
        </authorList>
    </citation>
    <scope>NUCLEOTIDE SEQUENCE [LARGE SCALE GENOMIC DNA]</scope>
    <source>
        <strain evidence="3">DFY41</strain>
    </source>
</reference>
<evidence type="ECO:0000313" key="2">
    <source>
        <dbReference type="EMBL" id="MFC5176353.1"/>
    </source>
</evidence>
<dbReference type="RefSeq" id="WP_378588594.1">
    <property type="nucleotide sequence ID" value="NZ_JBHSKD010000007.1"/>
</dbReference>
<keyword evidence="1" id="KW-0472">Membrane</keyword>
<accession>A0ABW0BGN7</accession>
<feature type="transmembrane region" description="Helical" evidence="1">
    <location>
        <begin position="33"/>
        <end position="57"/>
    </location>
</feature>
<name>A0ABW0BGN7_9ACTN</name>
<keyword evidence="1" id="KW-0812">Transmembrane</keyword>
<organism evidence="2 3">
    <name type="scientific">Nocardioides taihuensis</name>
    <dbReference type="NCBI Taxonomy" id="1835606"/>
    <lineage>
        <taxon>Bacteria</taxon>
        <taxon>Bacillati</taxon>
        <taxon>Actinomycetota</taxon>
        <taxon>Actinomycetes</taxon>
        <taxon>Propionibacteriales</taxon>
        <taxon>Nocardioidaceae</taxon>
        <taxon>Nocardioides</taxon>
    </lineage>
</organism>
<evidence type="ECO:0008006" key="4">
    <source>
        <dbReference type="Google" id="ProtNLM"/>
    </source>
</evidence>
<comment type="caution">
    <text evidence="2">The sequence shown here is derived from an EMBL/GenBank/DDBJ whole genome shotgun (WGS) entry which is preliminary data.</text>
</comment>
<gene>
    <name evidence="2" type="ORF">ACFPGP_06705</name>
</gene>
<dbReference type="Proteomes" id="UP001596087">
    <property type="component" value="Unassembled WGS sequence"/>
</dbReference>
<dbReference type="EMBL" id="JBHSKD010000007">
    <property type="protein sequence ID" value="MFC5176353.1"/>
    <property type="molecule type" value="Genomic_DNA"/>
</dbReference>
<feature type="transmembrane region" description="Helical" evidence="1">
    <location>
        <begin position="6"/>
        <end position="26"/>
    </location>
</feature>
<feature type="transmembrane region" description="Helical" evidence="1">
    <location>
        <begin position="95"/>
        <end position="113"/>
    </location>
</feature>
<evidence type="ECO:0000313" key="3">
    <source>
        <dbReference type="Proteomes" id="UP001596087"/>
    </source>
</evidence>
<keyword evidence="3" id="KW-1185">Reference proteome</keyword>
<evidence type="ECO:0000256" key="1">
    <source>
        <dbReference type="SAM" id="Phobius"/>
    </source>
</evidence>